<keyword evidence="2" id="KW-0812">Transmembrane</keyword>
<keyword evidence="2" id="KW-1133">Transmembrane helix</keyword>
<dbReference type="GO" id="GO:0016646">
    <property type="term" value="F:oxidoreductase activity, acting on the CH-NH group of donors, NAD or NADP as acceptor"/>
    <property type="evidence" value="ECO:0007669"/>
    <property type="project" value="TreeGrafter"/>
</dbReference>
<feature type="transmembrane region" description="Helical" evidence="2">
    <location>
        <begin position="275"/>
        <end position="293"/>
    </location>
</feature>
<comment type="similarity">
    <text evidence="1">Belongs to the avfA family.</text>
</comment>
<evidence type="ECO:0000259" key="3">
    <source>
        <dbReference type="Pfam" id="PF13460"/>
    </source>
</evidence>
<gene>
    <name evidence="4" type="primary">stcO</name>
</gene>
<dbReference type="EMBL" id="MK689407">
    <property type="protein sequence ID" value="QFQ50483.1"/>
    <property type="molecule type" value="Genomic_DNA"/>
</dbReference>
<name>A0A5P8H714_9EURO</name>
<dbReference type="SUPFAM" id="SSF51735">
    <property type="entry name" value="NAD(P)-binding Rossmann-fold domains"/>
    <property type="match status" value="1"/>
</dbReference>
<dbReference type="InterPro" id="IPR016040">
    <property type="entry name" value="NAD(P)-bd_dom"/>
</dbReference>
<evidence type="ECO:0000256" key="1">
    <source>
        <dbReference type="ARBA" id="ARBA00038376"/>
    </source>
</evidence>
<dbReference type="Pfam" id="PF13460">
    <property type="entry name" value="NAD_binding_10"/>
    <property type="match status" value="1"/>
</dbReference>
<organism evidence="4">
    <name type="scientific">Aspergillus pachycristatus</name>
    <dbReference type="NCBI Taxonomy" id="1810921"/>
    <lineage>
        <taxon>Eukaryota</taxon>
        <taxon>Fungi</taxon>
        <taxon>Dikarya</taxon>
        <taxon>Ascomycota</taxon>
        <taxon>Pezizomycotina</taxon>
        <taxon>Eurotiomycetes</taxon>
        <taxon>Eurotiomycetidae</taxon>
        <taxon>Eurotiales</taxon>
        <taxon>Aspergillaceae</taxon>
        <taxon>Aspergillus</taxon>
        <taxon>Aspergillus subgen. Nidulantes</taxon>
    </lineage>
</organism>
<dbReference type="PANTHER" id="PTHR43355">
    <property type="entry name" value="FLAVIN REDUCTASE (NADPH)"/>
    <property type="match status" value="1"/>
</dbReference>
<proteinExistence type="inferred from homology"/>
<evidence type="ECO:0000313" key="4">
    <source>
        <dbReference type="EMBL" id="QFQ50483.1"/>
    </source>
</evidence>
<dbReference type="PANTHER" id="PTHR43355:SF2">
    <property type="entry name" value="FLAVIN REDUCTASE (NADPH)"/>
    <property type="match status" value="1"/>
</dbReference>
<feature type="domain" description="NAD(P)-binding" evidence="3">
    <location>
        <begin position="8"/>
        <end position="202"/>
    </location>
</feature>
<reference evidence="4" key="1">
    <citation type="submission" date="2019-03" db="EMBL/GenBank/DDBJ databases">
        <title>Apc.LaeA and Apc.VeA of the velvet complex govern secondary metabolism and morphological development in the echinocandin-producing fungus Aspergillus pachycristatus.</title>
        <authorList>
            <person name="Lan N."/>
            <person name="Yue Q."/>
            <person name="An Z."/>
            <person name="Bills G.F."/>
        </authorList>
    </citation>
    <scope>NUCLEOTIDE SEQUENCE</scope>
    <source>
        <strain evidence="4">NRRL 11440</strain>
    </source>
</reference>
<protein>
    <submittedName>
        <fullName evidence="4">Putative sterigmatocystin biosynthesis protein</fullName>
    </submittedName>
</protein>
<accession>A0A5P8H714</accession>
<evidence type="ECO:0000256" key="2">
    <source>
        <dbReference type="SAM" id="Phobius"/>
    </source>
</evidence>
<keyword evidence="2" id="KW-0472">Membrane</keyword>
<sequence>MPSYALLGATGATGSSVLRHLLYSSSSSDLTVNVLVRSKSKLLAAFPGLDRPSARAPTPTIRIFEGDSTNPDVLCAVLQDASLVFMCVAQNGSPMGTTLVQNTAAALIEARRRQAQPRGELTVIQLRSASLNPVLAVQVPRFVHRIVCFCLAAGYEDLQRACVLYEAAATEALLQYVLVDPPTLHDARGTQTTGYRLIDTTDMEDKERQKQAICLSYADLGVAMCEIASRANKLRGQAVGVTATGPVRQTWTVLAGFLIQGGLEHLDYRYGRENVGVVAVCILLLLGGLLYSIKA</sequence>
<dbReference type="AlphaFoldDB" id="A0A5P8H714"/>
<dbReference type="InterPro" id="IPR051606">
    <property type="entry name" value="Polyketide_Oxido-like"/>
</dbReference>
<dbReference type="InterPro" id="IPR036291">
    <property type="entry name" value="NAD(P)-bd_dom_sf"/>
</dbReference>
<dbReference type="Gene3D" id="3.40.50.720">
    <property type="entry name" value="NAD(P)-binding Rossmann-like Domain"/>
    <property type="match status" value="1"/>
</dbReference>